<dbReference type="InterPro" id="IPR001406">
    <property type="entry name" value="PsdUridine_synth_TruA"/>
</dbReference>
<comment type="similarity">
    <text evidence="1 4">Belongs to the tRNA pseudouridine synthase TruA family.</text>
</comment>
<dbReference type="HAMAP" id="MF_00171">
    <property type="entry name" value="TruA"/>
    <property type="match status" value="1"/>
</dbReference>
<dbReference type="Proteomes" id="UP000786811">
    <property type="component" value="Unassembled WGS sequence"/>
</dbReference>
<reference evidence="6" key="1">
    <citation type="submission" date="2021-04" db="EMBL/GenBank/DDBJ databases">
        <authorList>
            <person name="Chebbi M.A.C M."/>
        </authorList>
    </citation>
    <scope>NUCLEOTIDE SEQUENCE</scope>
</reference>
<dbReference type="AlphaFoldDB" id="A0A8J2H8X9"/>
<evidence type="ECO:0000256" key="3">
    <source>
        <dbReference type="ARBA" id="ARBA00023235"/>
    </source>
</evidence>
<keyword evidence="2 4" id="KW-0819">tRNA processing</keyword>
<dbReference type="EMBL" id="CAJNRD030001119">
    <property type="protein sequence ID" value="CAG5087310.1"/>
    <property type="molecule type" value="Genomic_DNA"/>
</dbReference>
<dbReference type="PANTHER" id="PTHR11142">
    <property type="entry name" value="PSEUDOURIDYLATE SYNTHASE"/>
    <property type="match status" value="1"/>
</dbReference>
<dbReference type="InterPro" id="IPR020095">
    <property type="entry name" value="PsdUridine_synth_TruA_C"/>
</dbReference>
<sequence length="345" mass="40009">MLVSSYIHLRLTPRESATTYTVKLLFLNVYDINVKEIKMVRYLFYMGYIGTRYRGAAKQIGCERLIDVDSVQGAIEAALSTTLKPRSRCYPKVQISSRTDAGVHALFNTAQVDLEHPTDPFYDTETIIRRLNAWFSRCGHEIRITTIYPITDDFDPRRNAKSRSYFYRLMVAKNFHEHKVPISELQRAWHIRGENIDIDALRNATRLFMGTKNFETFAGKNRTNREIRYVRSLNSLTIDSAAPFMPFDPLSDRFHFWHINISARAFLYNQVRKIVGALVGIASGIINERDILTMLHVPSNLNWDPRIQMAPPQGLFLKNIEYDQEELANCILKTQDAPRPRLFKL</sequence>
<feature type="domain" description="Pseudouridine synthase I TruA alpha/beta" evidence="5">
    <location>
        <begin position="204"/>
        <end position="323"/>
    </location>
</feature>
<dbReference type="Gene3D" id="3.30.70.660">
    <property type="entry name" value="Pseudouridine synthase I, catalytic domain, C-terminal subdomain"/>
    <property type="match status" value="1"/>
</dbReference>
<dbReference type="Gene3D" id="3.30.70.580">
    <property type="entry name" value="Pseudouridine synthase I, catalytic domain, N-terminal subdomain"/>
    <property type="match status" value="1"/>
</dbReference>
<evidence type="ECO:0000313" key="7">
    <source>
        <dbReference type="Proteomes" id="UP000786811"/>
    </source>
</evidence>
<dbReference type="InterPro" id="IPR020097">
    <property type="entry name" value="PsdUridine_synth_TruA_a/b_dom"/>
</dbReference>
<dbReference type="GO" id="GO:0003723">
    <property type="term" value="F:RNA binding"/>
    <property type="evidence" value="ECO:0007669"/>
    <property type="project" value="InterPro"/>
</dbReference>
<name>A0A8J2H8X9_COTCN</name>
<evidence type="ECO:0000256" key="4">
    <source>
        <dbReference type="RuleBase" id="RU003792"/>
    </source>
</evidence>
<comment type="catalytic activity">
    <reaction evidence="4">
        <text>uridine(38/39/40) in tRNA = pseudouridine(38/39/40) in tRNA</text>
        <dbReference type="Rhea" id="RHEA:22376"/>
        <dbReference type="Rhea" id="RHEA-COMP:10085"/>
        <dbReference type="Rhea" id="RHEA-COMP:10087"/>
        <dbReference type="ChEBI" id="CHEBI:65314"/>
        <dbReference type="ChEBI" id="CHEBI:65315"/>
        <dbReference type="EC" id="5.4.99.12"/>
    </reaction>
</comment>
<dbReference type="GO" id="GO:0031119">
    <property type="term" value="P:tRNA pseudouridine synthesis"/>
    <property type="evidence" value="ECO:0007669"/>
    <property type="project" value="TreeGrafter"/>
</dbReference>
<evidence type="ECO:0000256" key="1">
    <source>
        <dbReference type="ARBA" id="ARBA00009375"/>
    </source>
</evidence>
<dbReference type="Pfam" id="PF01416">
    <property type="entry name" value="PseudoU_synth_1"/>
    <property type="match status" value="1"/>
</dbReference>
<dbReference type="EC" id="5.4.99.12" evidence="4"/>
<protein>
    <recommendedName>
        <fullName evidence="4">tRNA pseudouridine synthase</fullName>
        <ecNumber evidence="4">5.4.99.12</ecNumber>
    </recommendedName>
</protein>
<evidence type="ECO:0000256" key="2">
    <source>
        <dbReference type="ARBA" id="ARBA00022694"/>
    </source>
</evidence>
<evidence type="ECO:0000313" key="6">
    <source>
        <dbReference type="EMBL" id="CAG5087310.1"/>
    </source>
</evidence>
<dbReference type="OrthoDB" id="271910at2759"/>
<gene>
    <name evidence="6" type="ORF">HICCMSTLAB_LOCUS4481</name>
</gene>
<dbReference type="GO" id="GO:0160147">
    <property type="term" value="F:tRNA pseudouridine(38-40) synthase activity"/>
    <property type="evidence" value="ECO:0007669"/>
    <property type="project" value="UniProtKB-EC"/>
</dbReference>
<proteinExistence type="inferred from homology"/>
<keyword evidence="7" id="KW-1185">Reference proteome</keyword>
<dbReference type="InterPro" id="IPR020103">
    <property type="entry name" value="PsdUridine_synth_cat_dom_sf"/>
</dbReference>
<evidence type="ECO:0000259" key="5">
    <source>
        <dbReference type="Pfam" id="PF01416"/>
    </source>
</evidence>
<dbReference type="PANTHER" id="PTHR11142:SF0">
    <property type="entry name" value="TRNA PSEUDOURIDINE SYNTHASE-LIKE 1"/>
    <property type="match status" value="1"/>
</dbReference>
<comment type="caution">
    <text evidence="6">The sequence shown here is derived from an EMBL/GenBank/DDBJ whole genome shotgun (WGS) entry which is preliminary data.</text>
</comment>
<dbReference type="SUPFAM" id="SSF55120">
    <property type="entry name" value="Pseudouridine synthase"/>
    <property type="match status" value="1"/>
</dbReference>
<keyword evidence="3 4" id="KW-0413">Isomerase</keyword>
<dbReference type="InterPro" id="IPR020094">
    <property type="entry name" value="TruA/RsuA/RluB/E/F_N"/>
</dbReference>
<accession>A0A8J2H8X9</accession>
<organism evidence="6 7">
    <name type="scientific">Cotesia congregata</name>
    <name type="common">Parasitoid wasp</name>
    <name type="synonym">Apanteles congregatus</name>
    <dbReference type="NCBI Taxonomy" id="51543"/>
    <lineage>
        <taxon>Eukaryota</taxon>
        <taxon>Metazoa</taxon>
        <taxon>Ecdysozoa</taxon>
        <taxon>Arthropoda</taxon>
        <taxon>Hexapoda</taxon>
        <taxon>Insecta</taxon>
        <taxon>Pterygota</taxon>
        <taxon>Neoptera</taxon>
        <taxon>Endopterygota</taxon>
        <taxon>Hymenoptera</taxon>
        <taxon>Apocrita</taxon>
        <taxon>Ichneumonoidea</taxon>
        <taxon>Braconidae</taxon>
        <taxon>Microgastrinae</taxon>
        <taxon>Cotesia</taxon>
    </lineage>
</organism>